<keyword evidence="8" id="KW-0675">Receptor</keyword>
<evidence type="ECO:0000256" key="2">
    <source>
        <dbReference type="ARBA" id="ARBA00022448"/>
    </source>
</evidence>
<organism evidence="8 9">
    <name type="scientific">Candidatus Sphingobacterium stercoripullorum</name>
    <dbReference type="NCBI Taxonomy" id="2838759"/>
    <lineage>
        <taxon>Bacteria</taxon>
        <taxon>Pseudomonadati</taxon>
        <taxon>Bacteroidota</taxon>
        <taxon>Sphingobacteriia</taxon>
        <taxon>Sphingobacteriales</taxon>
        <taxon>Sphingobacteriaceae</taxon>
        <taxon>Sphingobacterium</taxon>
    </lineage>
</organism>
<name>A0A9D1WB71_9SPHI</name>
<comment type="similarity">
    <text evidence="7">Belongs to the TonB-dependent receptor family.</text>
</comment>
<keyword evidence="3 7" id="KW-1134">Transmembrane beta strand</keyword>
<dbReference type="GO" id="GO:0009279">
    <property type="term" value="C:cell outer membrane"/>
    <property type="evidence" value="ECO:0007669"/>
    <property type="project" value="UniProtKB-SubCell"/>
</dbReference>
<dbReference type="Gene3D" id="2.40.170.20">
    <property type="entry name" value="TonB-dependent receptor, beta-barrel domain"/>
    <property type="match status" value="1"/>
</dbReference>
<dbReference type="PROSITE" id="PS52016">
    <property type="entry name" value="TONB_DEPENDENT_REC_3"/>
    <property type="match status" value="1"/>
</dbReference>
<reference evidence="8" key="1">
    <citation type="journal article" date="2021" name="PeerJ">
        <title>Extensive microbial diversity within the chicken gut microbiome revealed by metagenomics and culture.</title>
        <authorList>
            <person name="Gilroy R."/>
            <person name="Ravi A."/>
            <person name="Getino M."/>
            <person name="Pursley I."/>
            <person name="Horton D.L."/>
            <person name="Alikhan N.F."/>
            <person name="Baker D."/>
            <person name="Gharbi K."/>
            <person name="Hall N."/>
            <person name="Watson M."/>
            <person name="Adriaenssens E.M."/>
            <person name="Foster-Nyarko E."/>
            <person name="Jarju S."/>
            <person name="Secka A."/>
            <person name="Antonio M."/>
            <person name="Oren A."/>
            <person name="Chaudhuri R.R."/>
            <person name="La Ragione R."/>
            <person name="Hildebrand F."/>
            <person name="Pallen M.J."/>
        </authorList>
    </citation>
    <scope>NUCLEOTIDE SEQUENCE</scope>
    <source>
        <strain evidence="8">1719</strain>
    </source>
</reference>
<dbReference type="InterPro" id="IPR036942">
    <property type="entry name" value="Beta-barrel_TonB_sf"/>
</dbReference>
<dbReference type="InterPro" id="IPR039426">
    <property type="entry name" value="TonB-dep_rcpt-like"/>
</dbReference>
<dbReference type="InterPro" id="IPR023996">
    <property type="entry name" value="TonB-dep_OMP_SusC/RagA"/>
</dbReference>
<evidence type="ECO:0000256" key="7">
    <source>
        <dbReference type="PROSITE-ProRule" id="PRU01360"/>
    </source>
</evidence>
<evidence type="ECO:0000256" key="1">
    <source>
        <dbReference type="ARBA" id="ARBA00004571"/>
    </source>
</evidence>
<reference evidence="8" key="2">
    <citation type="submission" date="2021-04" db="EMBL/GenBank/DDBJ databases">
        <authorList>
            <person name="Gilroy R."/>
        </authorList>
    </citation>
    <scope>NUCLEOTIDE SEQUENCE</scope>
    <source>
        <strain evidence="8">1719</strain>
    </source>
</reference>
<evidence type="ECO:0000256" key="4">
    <source>
        <dbReference type="ARBA" id="ARBA00022692"/>
    </source>
</evidence>
<comment type="caution">
    <text evidence="8">The sequence shown here is derived from an EMBL/GenBank/DDBJ whole genome shotgun (WGS) entry which is preliminary data.</text>
</comment>
<gene>
    <name evidence="8" type="ORF">H9853_08650</name>
</gene>
<accession>A0A9D1WB71</accession>
<comment type="subcellular location">
    <subcellularLocation>
        <location evidence="1 7">Cell outer membrane</location>
        <topology evidence="1 7">Multi-pass membrane protein</topology>
    </subcellularLocation>
</comment>
<evidence type="ECO:0000313" key="8">
    <source>
        <dbReference type="EMBL" id="HIX55082.1"/>
    </source>
</evidence>
<evidence type="ECO:0000256" key="5">
    <source>
        <dbReference type="ARBA" id="ARBA00023136"/>
    </source>
</evidence>
<dbReference type="AlphaFoldDB" id="A0A9D1WB71"/>
<dbReference type="EMBL" id="DXEZ01000236">
    <property type="protein sequence ID" value="HIX55082.1"/>
    <property type="molecule type" value="Genomic_DNA"/>
</dbReference>
<evidence type="ECO:0000256" key="6">
    <source>
        <dbReference type="ARBA" id="ARBA00023237"/>
    </source>
</evidence>
<keyword evidence="5 7" id="KW-0472">Membrane</keyword>
<evidence type="ECO:0000313" key="9">
    <source>
        <dbReference type="Proteomes" id="UP000824156"/>
    </source>
</evidence>
<keyword evidence="6 7" id="KW-0998">Cell outer membrane</keyword>
<keyword evidence="2 7" id="KW-0813">Transport</keyword>
<keyword evidence="4 7" id="KW-0812">Transmembrane</keyword>
<sequence length="678" mass="77040">YERFTGRVNADANVKDWLKTGLSIDGALGEQNNFTTSSTATSNPFYYTRMMGPIYPVWFRDEQGNKVVDPVTGEDMLDWGVPSQYGTRPYAGNSNLLGSLALDERSRLSGNINANTYLEAKFLEEFTFRTSVGGTYYNNYRTDFQNSLYGDADNVKGRSYKINDRQLSFTFNQTLTWERQLDEDNYLNILVGHENYRFSSDYLEAARSGFPFPGTSELAPAATAEGSTSYKHNHRIESFFSRLMYDYQDKYLFSASLRRDGTSRFHKDARWGSFYSVGGAWRLSQEEFLQDSQWINELKLKASYGETGNESLIFSDGTPNYYAWQSLYALGNNNVNSPGAIISSLPNQELAWEKNSQTNIGLDFAFLNNRIQGSIDWYNRQSSNLLFQVPLPMSTGITFINKNIGTMYNRGIDFQIGYNAVIKDDFDWRIDLNLSHFTNKITELAEENREDGIISGSKKLVEGKDIYQFWLREYAGVDTETGRALFYKDVTDEEGNVTGRETTGNITEGDYYFQGSAIPDLNGGLQNYFRFKNVDLSFLLTFQLGGKFYDSNYLSLMHPGTYGSHWHADILDRWQKPGDITDVPKIQNDITEQQGASTRGLFDASYLNIRNISLGYNLPNDVVSKIGLKNARIFGSIDNVHFFSKRKGMDPQRSFTGTADFTYPAVRTFTFGLSVGIQ</sequence>
<protein>
    <submittedName>
        <fullName evidence="8">TonB-dependent receptor</fullName>
    </submittedName>
</protein>
<dbReference type="Proteomes" id="UP000824156">
    <property type="component" value="Unassembled WGS sequence"/>
</dbReference>
<dbReference type="SUPFAM" id="SSF56935">
    <property type="entry name" value="Porins"/>
    <property type="match status" value="1"/>
</dbReference>
<evidence type="ECO:0000256" key="3">
    <source>
        <dbReference type="ARBA" id="ARBA00022452"/>
    </source>
</evidence>
<feature type="non-terminal residue" evidence="8">
    <location>
        <position position="1"/>
    </location>
</feature>
<dbReference type="NCBIfam" id="TIGR04056">
    <property type="entry name" value="OMP_RagA_SusC"/>
    <property type="match status" value="1"/>
</dbReference>
<proteinExistence type="inferred from homology"/>